<dbReference type="CDD" id="cd16403">
    <property type="entry name" value="ParB_N_like_MT"/>
    <property type="match status" value="1"/>
</dbReference>
<reference evidence="4" key="1">
    <citation type="journal article" date="2021" name="Proc. Natl. Acad. Sci. U.S.A.">
        <title>A Catalog of Tens of Thousands of Viruses from Human Metagenomes Reveals Hidden Associations with Chronic Diseases.</title>
        <authorList>
            <person name="Tisza M.J."/>
            <person name="Buck C.B."/>
        </authorList>
    </citation>
    <scope>NUCLEOTIDE SEQUENCE</scope>
    <source>
        <strain evidence="4">CtpiG4</strain>
    </source>
</reference>
<evidence type="ECO:0000256" key="2">
    <source>
        <dbReference type="ARBA" id="ARBA00022679"/>
    </source>
</evidence>
<dbReference type="PIRSF" id="PIRSF036758">
    <property type="entry name" value="Aden_M_ParB"/>
    <property type="match status" value="1"/>
</dbReference>
<organism evidence="4">
    <name type="scientific">Myoviridae sp. ctpiG4</name>
    <dbReference type="NCBI Taxonomy" id="2826698"/>
    <lineage>
        <taxon>Viruses</taxon>
        <taxon>Duplodnaviria</taxon>
        <taxon>Heunggongvirae</taxon>
        <taxon>Uroviricota</taxon>
        <taxon>Caudoviricetes</taxon>
    </lineage>
</organism>
<dbReference type="Gene3D" id="3.40.50.150">
    <property type="entry name" value="Vaccinia Virus protein VP39"/>
    <property type="match status" value="1"/>
</dbReference>
<keyword evidence="2" id="KW-0808">Transferase</keyword>
<dbReference type="InterPro" id="IPR002941">
    <property type="entry name" value="DNA_methylase_N4/N6"/>
</dbReference>
<name>A0A8S5N3S8_9CAUD</name>
<dbReference type="Pfam" id="PF01555">
    <property type="entry name" value="N6_N4_Mtase"/>
    <property type="match status" value="1"/>
</dbReference>
<dbReference type="InterPro" id="IPR003115">
    <property type="entry name" value="ParB_N"/>
</dbReference>
<dbReference type="GO" id="GO:0003677">
    <property type="term" value="F:DNA binding"/>
    <property type="evidence" value="ECO:0007669"/>
    <property type="project" value="InterPro"/>
</dbReference>
<dbReference type="EMBL" id="BK015050">
    <property type="protein sequence ID" value="DAD88922.1"/>
    <property type="molecule type" value="Genomic_DNA"/>
</dbReference>
<dbReference type="InterPro" id="IPR001091">
    <property type="entry name" value="RM_Methyltransferase"/>
</dbReference>
<dbReference type="InterPro" id="IPR036086">
    <property type="entry name" value="ParB/Sulfiredoxin_sf"/>
</dbReference>
<dbReference type="SMART" id="SM00470">
    <property type="entry name" value="ParB"/>
    <property type="match status" value="1"/>
</dbReference>
<dbReference type="GO" id="GO:0032259">
    <property type="term" value="P:methylation"/>
    <property type="evidence" value="ECO:0007669"/>
    <property type="project" value="UniProtKB-KW"/>
</dbReference>
<evidence type="ECO:0000256" key="1">
    <source>
        <dbReference type="ARBA" id="ARBA00022603"/>
    </source>
</evidence>
<sequence>MIDYKTSAKPRIVTKDDVAVFCSYDEILPIGQLQPNPRNPNQHTEQQVKLLGEIIRSAGWRAPITVSKRSGLIVKGHGRRLAAIDARLAWVPVEYQEYATEAEEYADLLADNRIAELAEMDNDKLSEILKDLQETENFDMDLTGFDEDALADLIGEQLTSDEIEEDEVPETQETVFTKPGDLFIMGDHRLLCGDSTKIEDVNRLLGGQQADLYITDPPYNVAYVGKTKDALTIENDKMADGDFRQFLVDAFKAANDNMKPGAAFYIWHADSEGFNFRGACKDIGWDVKECLIWNKNQMVLGRQDYQWKHEPCLYGWKPGAPHNWYSDRKQTTVIDMSKPNRSEDHPTMKPVGLFAYQIENSSKLGDVVLDGFAGSGTTMVACEKMGRKAMLMELDPKYCDVIIRRYIQESGNLDLKVERDGEIKSLKDVMEEAGATLE</sequence>
<dbReference type="PRINTS" id="PR00508">
    <property type="entry name" value="S21N4MTFRASE"/>
</dbReference>
<proteinExistence type="predicted"/>
<dbReference type="InterPro" id="IPR029063">
    <property type="entry name" value="SAM-dependent_MTases_sf"/>
</dbReference>
<dbReference type="GO" id="GO:0008170">
    <property type="term" value="F:N-methyltransferase activity"/>
    <property type="evidence" value="ECO:0007669"/>
    <property type="project" value="InterPro"/>
</dbReference>
<protein>
    <submittedName>
        <fullName evidence="4">Adenine specific DNA methyltransferase</fullName>
    </submittedName>
</protein>
<dbReference type="SUPFAM" id="SSF110849">
    <property type="entry name" value="ParB/Sulfiredoxin"/>
    <property type="match status" value="1"/>
</dbReference>
<accession>A0A8S5N3S8</accession>
<dbReference type="SUPFAM" id="SSF53335">
    <property type="entry name" value="S-adenosyl-L-methionine-dependent methyltransferases"/>
    <property type="match status" value="1"/>
</dbReference>
<evidence type="ECO:0000259" key="3">
    <source>
        <dbReference type="SMART" id="SM00470"/>
    </source>
</evidence>
<feature type="domain" description="ParB-like N-terminal" evidence="3">
    <location>
        <begin position="26"/>
        <end position="113"/>
    </location>
</feature>
<dbReference type="Gene3D" id="3.90.1530.10">
    <property type="entry name" value="Conserved hypothetical protein from pyrococcus furiosus pfu- 392566-001, ParB domain"/>
    <property type="match status" value="1"/>
</dbReference>
<dbReference type="InterPro" id="IPR015840">
    <property type="entry name" value="DNA_MeTrfase_ParB"/>
</dbReference>
<keyword evidence="1 4" id="KW-0489">Methyltransferase</keyword>
<evidence type="ECO:0000313" key="4">
    <source>
        <dbReference type="EMBL" id="DAD88922.1"/>
    </source>
</evidence>